<dbReference type="Proteomes" id="UP001162164">
    <property type="component" value="Unassembled WGS sequence"/>
</dbReference>
<dbReference type="PANTHER" id="PTHR11953">
    <property type="entry name" value="EXOSOME COMPLEX COMPONENT"/>
    <property type="match status" value="1"/>
</dbReference>
<dbReference type="CDD" id="cd11372">
    <property type="entry name" value="RNase_PH_RRP46"/>
    <property type="match status" value="1"/>
</dbReference>
<evidence type="ECO:0000256" key="1">
    <source>
        <dbReference type="ARBA" id="ARBA00004123"/>
    </source>
</evidence>
<protein>
    <recommendedName>
        <fullName evidence="6">Exoribonuclease phosphorolytic domain-containing protein</fullName>
    </recommendedName>
</protein>
<evidence type="ECO:0000256" key="4">
    <source>
        <dbReference type="ARBA" id="ARBA00022835"/>
    </source>
</evidence>
<dbReference type="PANTHER" id="PTHR11953:SF1">
    <property type="entry name" value="EXOSOME COMPLEX COMPONENT RRP46"/>
    <property type="match status" value="1"/>
</dbReference>
<gene>
    <name evidence="7" type="ORF">NQ317_012684</name>
</gene>
<evidence type="ECO:0000256" key="2">
    <source>
        <dbReference type="ARBA" id="ARBA00006678"/>
    </source>
</evidence>
<dbReference type="InterPro" id="IPR036345">
    <property type="entry name" value="ExoRNase_PH_dom2_sf"/>
</dbReference>
<keyword evidence="3" id="KW-0698">rRNA processing</keyword>
<dbReference type="SUPFAM" id="SSF54211">
    <property type="entry name" value="Ribosomal protein S5 domain 2-like"/>
    <property type="match status" value="1"/>
</dbReference>
<evidence type="ECO:0000256" key="3">
    <source>
        <dbReference type="ARBA" id="ARBA00022552"/>
    </source>
</evidence>
<proteinExistence type="inferred from homology"/>
<dbReference type="InterPro" id="IPR020568">
    <property type="entry name" value="Ribosomal_Su5_D2-typ_SF"/>
</dbReference>
<keyword evidence="4" id="KW-0271">Exosome</keyword>
<sequence>MEKPQLSCKLGILSRPDGSAMFCEGETTVIAGIYGPVEVKMQKVINDKASVECSYRPKSGLPGIEDRLYESLIRNICETSLMASLYPRSAILITLQEMHDSGQLISCAINAACLACLQSGIDMKFMFGAVTCFLTKEEVISLMPPISKSDVKALFVFVFDNAAGRIIASHTEGSFSEEQYKEALNLGREESKNVFIFFKKTLVGINSC</sequence>
<comment type="similarity">
    <text evidence="2">Belongs to the RNase PH family.</text>
</comment>
<dbReference type="SUPFAM" id="SSF55666">
    <property type="entry name" value="Ribonuclease PH domain 2-like"/>
    <property type="match status" value="1"/>
</dbReference>
<keyword evidence="8" id="KW-1185">Reference proteome</keyword>
<evidence type="ECO:0000256" key="5">
    <source>
        <dbReference type="ARBA" id="ARBA00023242"/>
    </source>
</evidence>
<comment type="subcellular location">
    <subcellularLocation>
        <location evidence="1">Nucleus</location>
    </subcellularLocation>
</comment>
<organism evidence="7 8">
    <name type="scientific">Molorchus minor</name>
    <dbReference type="NCBI Taxonomy" id="1323400"/>
    <lineage>
        <taxon>Eukaryota</taxon>
        <taxon>Metazoa</taxon>
        <taxon>Ecdysozoa</taxon>
        <taxon>Arthropoda</taxon>
        <taxon>Hexapoda</taxon>
        <taxon>Insecta</taxon>
        <taxon>Pterygota</taxon>
        <taxon>Neoptera</taxon>
        <taxon>Endopterygota</taxon>
        <taxon>Coleoptera</taxon>
        <taxon>Polyphaga</taxon>
        <taxon>Cucujiformia</taxon>
        <taxon>Chrysomeloidea</taxon>
        <taxon>Cerambycidae</taxon>
        <taxon>Lamiinae</taxon>
        <taxon>Monochamini</taxon>
        <taxon>Molorchus</taxon>
    </lineage>
</organism>
<keyword evidence="5" id="KW-0539">Nucleus</keyword>
<evidence type="ECO:0000313" key="8">
    <source>
        <dbReference type="Proteomes" id="UP001162164"/>
    </source>
</evidence>
<dbReference type="InterPro" id="IPR001247">
    <property type="entry name" value="ExoRNase_PH_dom1"/>
</dbReference>
<dbReference type="EMBL" id="JAPWTJ010002370">
    <property type="protein sequence ID" value="KAJ8966443.1"/>
    <property type="molecule type" value="Genomic_DNA"/>
</dbReference>
<evidence type="ECO:0000313" key="7">
    <source>
        <dbReference type="EMBL" id="KAJ8966443.1"/>
    </source>
</evidence>
<dbReference type="InterPro" id="IPR027408">
    <property type="entry name" value="PNPase/RNase_PH_dom_sf"/>
</dbReference>
<feature type="domain" description="Exoribonuclease phosphorolytic" evidence="6">
    <location>
        <begin position="6"/>
        <end position="121"/>
    </location>
</feature>
<dbReference type="Gene3D" id="3.30.230.70">
    <property type="entry name" value="GHMP Kinase, N-terminal domain"/>
    <property type="match status" value="1"/>
</dbReference>
<accession>A0ABQ9IV14</accession>
<name>A0ABQ9IV14_9CUCU</name>
<evidence type="ECO:0000259" key="6">
    <source>
        <dbReference type="Pfam" id="PF01138"/>
    </source>
</evidence>
<comment type="caution">
    <text evidence="7">The sequence shown here is derived from an EMBL/GenBank/DDBJ whole genome shotgun (WGS) entry which is preliminary data.</text>
</comment>
<reference evidence="7" key="1">
    <citation type="journal article" date="2023" name="Insect Mol. Biol.">
        <title>Genome sequencing provides insights into the evolution of gene families encoding plant cell wall-degrading enzymes in longhorned beetles.</title>
        <authorList>
            <person name="Shin N.R."/>
            <person name="Okamura Y."/>
            <person name="Kirsch R."/>
            <person name="Pauchet Y."/>
        </authorList>
    </citation>
    <scope>NUCLEOTIDE SEQUENCE</scope>
    <source>
        <strain evidence="7">MMC_N1</strain>
    </source>
</reference>
<dbReference type="Pfam" id="PF01138">
    <property type="entry name" value="RNase_PH"/>
    <property type="match status" value="1"/>
</dbReference>
<dbReference type="InterPro" id="IPR050080">
    <property type="entry name" value="RNase_PH"/>
</dbReference>